<feature type="compositionally biased region" description="Basic residues" evidence="1">
    <location>
        <begin position="91"/>
        <end position="101"/>
    </location>
</feature>
<evidence type="ECO:0000313" key="2">
    <source>
        <dbReference type="EMBL" id="KAF0902618.1"/>
    </source>
</evidence>
<evidence type="ECO:0000256" key="1">
    <source>
        <dbReference type="SAM" id="MobiDB-lite"/>
    </source>
</evidence>
<feature type="compositionally biased region" description="Low complexity" evidence="1">
    <location>
        <begin position="45"/>
        <end position="54"/>
    </location>
</feature>
<organism evidence="2 3">
    <name type="scientific">Oryza meyeriana var. granulata</name>
    <dbReference type="NCBI Taxonomy" id="110450"/>
    <lineage>
        <taxon>Eukaryota</taxon>
        <taxon>Viridiplantae</taxon>
        <taxon>Streptophyta</taxon>
        <taxon>Embryophyta</taxon>
        <taxon>Tracheophyta</taxon>
        <taxon>Spermatophyta</taxon>
        <taxon>Magnoliopsida</taxon>
        <taxon>Liliopsida</taxon>
        <taxon>Poales</taxon>
        <taxon>Poaceae</taxon>
        <taxon>BOP clade</taxon>
        <taxon>Oryzoideae</taxon>
        <taxon>Oryzeae</taxon>
        <taxon>Oryzinae</taxon>
        <taxon>Oryza</taxon>
        <taxon>Oryza meyeriana</taxon>
    </lineage>
</organism>
<protein>
    <submittedName>
        <fullName evidence="2">Uncharacterized protein</fullName>
    </submittedName>
</protein>
<dbReference type="AlphaFoldDB" id="A0A6G1CQ64"/>
<comment type="caution">
    <text evidence="2">The sequence shown here is derived from an EMBL/GenBank/DDBJ whole genome shotgun (WGS) entry which is preliminary data.</text>
</comment>
<reference evidence="2 3" key="1">
    <citation type="submission" date="2019-11" db="EMBL/GenBank/DDBJ databases">
        <title>Whole genome sequence of Oryza granulata.</title>
        <authorList>
            <person name="Li W."/>
        </authorList>
    </citation>
    <scope>NUCLEOTIDE SEQUENCE [LARGE SCALE GENOMIC DNA]</scope>
    <source>
        <strain evidence="3">cv. Menghai</strain>
        <tissue evidence="2">Leaf</tissue>
    </source>
</reference>
<dbReference type="EMBL" id="SPHZ02000008">
    <property type="protein sequence ID" value="KAF0902618.1"/>
    <property type="molecule type" value="Genomic_DNA"/>
</dbReference>
<gene>
    <name evidence="2" type="ORF">E2562_018108</name>
</gene>
<keyword evidence="3" id="KW-1185">Reference proteome</keyword>
<sequence length="101" mass="10480">MSAFRSGPVKYSPGSMAGGGSPAPSGRRIPGAGGGDGKRRGCAVPSAPSSSPPAYRTQRRGPSYGRNGGWKNWSSVGGYTALTRGTGRSISWRKRPKQRGQ</sequence>
<feature type="region of interest" description="Disordered" evidence="1">
    <location>
        <begin position="1"/>
        <end position="101"/>
    </location>
</feature>
<name>A0A6G1CQ64_9ORYZ</name>
<evidence type="ECO:0000313" key="3">
    <source>
        <dbReference type="Proteomes" id="UP000479710"/>
    </source>
</evidence>
<proteinExistence type="predicted"/>
<dbReference type="Proteomes" id="UP000479710">
    <property type="component" value="Unassembled WGS sequence"/>
</dbReference>
<accession>A0A6G1CQ64</accession>